<organism evidence="1 2">
    <name type="scientific">Fusarium longipes</name>
    <dbReference type="NCBI Taxonomy" id="694270"/>
    <lineage>
        <taxon>Eukaryota</taxon>
        <taxon>Fungi</taxon>
        <taxon>Dikarya</taxon>
        <taxon>Ascomycota</taxon>
        <taxon>Pezizomycotina</taxon>
        <taxon>Sordariomycetes</taxon>
        <taxon>Hypocreomycetidae</taxon>
        <taxon>Hypocreales</taxon>
        <taxon>Nectriaceae</taxon>
        <taxon>Fusarium</taxon>
    </lineage>
</organism>
<dbReference type="AlphaFoldDB" id="A0A395T9D6"/>
<dbReference type="STRING" id="694270.A0A395T9D6"/>
<sequence>MADNGQPDPISLERLPPEILIPVMTALPSLESLWKLLQASPRAWRLFESGSNSLVITEGILSGPQSTIPPKFRELIRGVILVRSGVLHFTDLEEFGTGFMKAMVPFLVPDESRVKILGPESLSCMPRPELIRGTDKCPPAWDREFIGRPVTFFHLGQPTWVEEMRVVRVMWMAQLAGEMQHLFNKKPDIGWSSDDISLLHAKDLVELIDEDGSLINSTVPMSSAMDYLSRLRKPQTSVFYRLPPAPAPSEDNRWITAPPNYNERFMELGGYRFNGKFHYVRKRVPVVLPEGATPVHLPAFTDAHCWEQTVSWLDRQPWGTGISIWNSLHDRDGSGDSPIPGVKFDSFRPLGLAFWDRKRLSLLGLAPGIKDSWKDDFWLFAWESILPLEEVDSIKRRARQAWEERQAREAQRRSAYLIQEEVSARQA</sequence>
<accession>A0A395T9D6</accession>
<dbReference type="Proteomes" id="UP000266234">
    <property type="component" value="Unassembled WGS sequence"/>
</dbReference>
<dbReference type="EMBL" id="PXOG01000011">
    <property type="protein sequence ID" value="RGP81308.1"/>
    <property type="molecule type" value="Genomic_DNA"/>
</dbReference>
<keyword evidence="2" id="KW-1185">Reference proteome</keyword>
<reference evidence="1 2" key="1">
    <citation type="journal article" date="2018" name="PLoS Pathog.">
        <title>Evolution of structural diversity of trichothecenes, a family of toxins produced by plant pathogenic and entomopathogenic fungi.</title>
        <authorList>
            <person name="Proctor R.H."/>
            <person name="McCormick S.P."/>
            <person name="Kim H.S."/>
            <person name="Cardoza R.E."/>
            <person name="Stanley A.M."/>
            <person name="Lindo L."/>
            <person name="Kelly A."/>
            <person name="Brown D.W."/>
            <person name="Lee T."/>
            <person name="Vaughan M.M."/>
            <person name="Alexander N.J."/>
            <person name="Busman M."/>
            <person name="Gutierrez S."/>
        </authorList>
    </citation>
    <scope>NUCLEOTIDE SEQUENCE [LARGE SCALE GENOMIC DNA]</scope>
    <source>
        <strain evidence="1 2">NRRL 20695</strain>
    </source>
</reference>
<evidence type="ECO:0008006" key="3">
    <source>
        <dbReference type="Google" id="ProtNLM"/>
    </source>
</evidence>
<dbReference type="OrthoDB" id="4358152at2759"/>
<evidence type="ECO:0000313" key="1">
    <source>
        <dbReference type="EMBL" id="RGP81308.1"/>
    </source>
</evidence>
<protein>
    <recommendedName>
        <fullName evidence="3">F-box domain-containing protein</fullName>
    </recommendedName>
</protein>
<evidence type="ECO:0000313" key="2">
    <source>
        <dbReference type="Proteomes" id="UP000266234"/>
    </source>
</evidence>
<name>A0A395T9D6_9HYPO</name>
<gene>
    <name evidence="1" type="ORF">FLONG3_452</name>
</gene>
<comment type="caution">
    <text evidence="1">The sequence shown here is derived from an EMBL/GenBank/DDBJ whole genome shotgun (WGS) entry which is preliminary data.</text>
</comment>
<proteinExistence type="predicted"/>